<dbReference type="Proteomes" id="UP001285441">
    <property type="component" value="Unassembled WGS sequence"/>
</dbReference>
<name>A0AAE0P6B4_9PEZI</name>
<proteinExistence type="predicted"/>
<feature type="compositionally biased region" description="Low complexity" evidence="1">
    <location>
        <begin position="203"/>
        <end position="222"/>
    </location>
</feature>
<evidence type="ECO:0000313" key="2">
    <source>
        <dbReference type="EMBL" id="KAK3394166.1"/>
    </source>
</evidence>
<organism evidence="2 3">
    <name type="scientific">Podospora didyma</name>
    <dbReference type="NCBI Taxonomy" id="330526"/>
    <lineage>
        <taxon>Eukaryota</taxon>
        <taxon>Fungi</taxon>
        <taxon>Dikarya</taxon>
        <taxon>Ascomycota</taxon>
        <taxon>Pezizomycotina</taxon>
        <taxon>Sordariomycetes</taxon>
        <taxon>Sordariomycetidae</taxon>
        <taxon>Sordariales</taxon>
        <taxon>Podosporaceae</taxon>
        <taxon>Podospora</taxon>
    </lineage>
</organism>
<comment type="caution">
    <text evidence="2">The sequence shown here is derived from an EMBL/GenBank/DDBJ whole genome shotgun (WGS) entry which is preliminary data.</text>
</comment>
<sequence>MVPELEETIKPLYLKRHCPLRPPSACRSRPIVPLPVETSTMSLLYQASNYEPWVVLDRHFVTDTHTESRTPQYNGDNESSAHLGSVSSDSNMVLVHPEEINTFCPDKAASHGSSSTETANTDETVTDFGRVRETATTSTTPQALTSLNVGLNEQQHPLCSCRSVDKWLSGAGMEFRFANYTPSVHHNSIDAERWSHTSTTSSISHRSLSASSPSPDPTADIAKAGAWADDTPIETAVSMSLRLDSEPSSTRKA</sequence>
<dbReference type="AlphaFoldDB" id="A0AAE0P6B4"/>
<evidence type="ECO:0000256" key="1">
    <source>
        <dbReference type="SAM" id="MobiDB-lite"/>
    </source>
</evidence>
<keyword evidence="3" id="KW-1185">Reference proteome</keyword>
<accession>A0AAE0P6B4</accession>
<evidence type="ECO:0000313" key="3">
    <source>
        <dbReference type="Proteomes" id="UP001285441"/>
    </source>
</evidence>
<feature type="region of interest" description="Disordered" evidence="1">
    <location>
        <begin position="203"/>
        <end position="227"/>
    </location>
</feature>
<gene>
    <name evidence="2" type="ORF">B0H63DRAFT_38505</name>
</gene>
<feature type="region of interest" description="Disordered" evidence="1">
    <location>
        <begin position="65"/>
        <end position="85"/>
    </location>
</feature>
<dbReference type="EMBL" id="JAULSW010000001">
    <property type="protein sequence ID" value="KAK3394166.1"/>
    <property type="molecule type" value="Genomic_DNA"/>
</dbReference>
<reference evidence="2" key="2">
    <citation type="submission" date="2023-06" db="EMBL/GenBank/DDBJ databases">
        <authorList>
            <consortium name="Lawrence Berkeley National Laboratory"/>
            <person name="Haridas S."/>
            <person name="Hensen N."/>
            <person name="Bonometti L."/>
            <person name="Westerberg I."/>
            <person name="Brannstrom I.O."/>
            <person name="Guillou S."/>
            <person name="Cros-Aarteil S."/>
            <person name="Calhoun S."/>
            <person name="Kuo A."/>
            <person name="Mondo S."/>
            <person name="Pangilinan J."/>
            <person name="Riley R."/>
            <person name="LaButti K."/>
            <person name="Andreopoulos B."/>
            <person name="Lipzen A."/>
            <person name="Chen C."/>
            <person name="Yanf M."/>
            <person name="Daum C."/>
            <person name="Ng V."/>
            <person name="Clum A."/>
            <person name="Steindorff A."/>
            <person name="Ohm R."/>
            <person name="Martin F."/>
            <person name="Silar P."/>
            <person name="Natvig D."/>
            <person name="Lalanne C."/>
            <person name="Gautier V."/>
            <person name="Ament-velasquez S.L."/>
            <person name="Kruys A."/>
            <person name="Hutchinson M.I."/>
            <person name="Powell A.J."/>
            <person name="Barry K."/>
            <person name="Miller A.N."/>
            <person name="Grigoriev I.V."/>
            <person name="Debuchy R."/>
            <person name="Gladieux P."/>
            <person name="Thoren M.H."/>
            <person name="Johannesson H."/>
        </authorList>
    </citation>
    <scope>NUCLEOTIDE SEQUENCE</scope>
    <source>
        <strain evidence="2">CBS 232.78</strain>
    </source>
</reference>
<reference evidence="2" key="1">
    <citation type="journal article" date="2023" name="Mol. Phylogenet. Evol.">
        <title>Genome-scale phylogeny and comparative genomics of the fungal order Sordariales.</title>
        <authorList>
            <person name="Hensen N."/>
            <person name="Bonometti L."/>
            <person name="Westerberg I."/>
            <person name="Brannstrom I.O."/>
            <person name="Guillou S."/>
            <person name="Cros-Aarteil S."/>
            <person name="Calhoun S."/>
            <person name="Haridas S."/>
            <person name="Kuo A."/>
            <person name="Mondo S."/>
            <person name="Pangilinan J."/>
            <person name="Riley R."/>
            <person name="LaButti K."/>
            <person name="Andreopoulos B."/>
            <person name="Lipzen A."/>
            <person name="Chen C."/>
            <person name="Yan M."/>
            <person name="Daum C."/>
            <person name="Ng V."/>
            <person name="Clum A."/>
            <person name="Steindorff A."/>
            <person name="Ohm R.A."/>
            <person name="Martin F."/>
            <person name="Silar P."/>
            <person name="Natvig D.O."/>
            <person name="Lalanne C."/>
            <person name="Gautier V."/>
            <person name="Ament-Velasquez S.L."/>
            <person name="Kruys A."/>
            <person name="Hutchinson M.I."/>
            <person name="Powell A.J."/>
            <person name="Barry K."/>
            <person name="Miller A.N."/>
            <person name="Grigoriev I.V."/>
            <person name="Debuchy R."/>
            <person name="Gladieux P."/>
            <person name="Hiltunen Thoren M."/>
            <person name="Johannesson H."/>
        </authorList>
    </citation>
    <scope>NUCLEOTIDE SEQUENCE</scope>
    <source>
        <strain evidence="2">CBS 232.78</strain>
    </source>
</reference>
<feature type="compositionally biased region" description="Polar residues" evidence="1">
    <location>
        <begin position="69"/>
        <end position="85"/>
    </location>
</feature>
<protein>
    <submittedName>
        <fullName evidence="2">Uncharacterized protein</fullName>
    </submittedName>
</protein>